<comment type="caution">
    <text evidence="2">The sequence shown here is derived from an EMBL/GenBank/DDBJ whole genome shotgun (WGS) entry which is preliminary data.</text>
</comment>
<dbReference type="AlphaFoldDB" id="A0A8J8T469"/>
<dbReference type="Proteomes" id="UP000785679">
    <property type="component" value="Unassembled WGS sequence"/>
</dbReference>
<keyword evidence="1" id="KW-1133">Transmembrane helix</keyword>
<organism evidence="2 3">
    <name type="scientific">Halteria grandinella</name>
    <dbReference type="NCBI Taxonomy" id="5974"/>
    <lineage>
        <taxon>Eukaryota</taxon>
        <taxon>Sar</taxon>
        <taxon>Alveolata</taxon>
        <taxon>Ciliophora</taxon>
        <taxon>Intramacronucleata</taxon>
        <taxon>Spirotrichea</taxon>
        <taxon>Stichotrichia</taxon>
        <taxon>Sporadotrichida</taxon>
        <taxon>Halteriidae</taxon>
        <taxon>Halteria</taxon>
    </lineage>
</organism>
<keyword evidence="1" id="KW-0812">Transmembrane</keyword>
<reference evidence="2" key="1">
    <citation type="submission" date="2019-06" db="EMBL/GenBank/DDBJ databases">
        <authorList>
            <person name="Zheng W."/>
        </authorList>
    </citation>
    <scope>NUCLEOTIDE SEQUENCE</scope>
    <source>
        <strain evidence="2">QDHG01</strain>
    </source>
</reference>
<gene>
    <name evidence="2" type="ORF">FGO68_gene17240</name>
</gene>
<sequence>MPNFCLLKQSFYLSQRMQKFLKLLTISWTQLLFYHEYLFVIPCCHYNQFYLLDSLKSQPALLTIQSFRKLLSYLMDLFNQGLLISDPPLIVILAAIMYFLPRILLQVVNSLPLMGRLFNQSVFLIIFQKAFLNNS</sequence>
<keyword evidence="3" id="KW-1185">Reference proteome</keyword>
<dbReference type="EMBL" id="RRYP01007004">
    <property type="protein sequence ID" value="TNV80808.1"/>
    <property type="molecule type" value="Genomic_DNA"/>
</dbReference>
<accession>A0A8J8T469</accession>
<proteinExistence type="predicted"/>
<evidence type="ECO:0000313" key="2">
    <source>
        <dbReference type="EMBL" id="TNV80808.1"/>
    </source>
</evidence>
<protein>
    <submittedName>
        <fullName evidence="2">Uncharacterized protein</fullName>
    </submittedName>
</protein>
<evidence type="ECO:0000256" key="1">
    <source>
        <dbReference type="SAM" id="Phobius"/>
    </source>
</evidence>
<feature type="transmembrane region" description="Helical" evidence="1">
    <location>
        <begin position="20"/>
        <end position="41"/>
    </location>
</feature>
<keyword evidence="1" id="KW-0472">Membrane</keyword>
<name>A0A8J8T469_HALGN</name>
<feature type="transmembrane region" description="Helical" evidence="1">
    <location>
        <begin position="77"/>
        <end position="101"/>
    </location>
</feature>
<evidence type="ECO:0000313" key="3">
    <source>
        <dbReference type="Proteomes" id="UP000785679"/>
    </source>
</evidence>